<evidence type="ECO:0000313" key="5">
    <source>
        <dbReference type="Proteomes" id="UP001163981"/>
    </source>
</evidence>
<dbReference type="InterPro" id="IPR016181">
    <property type="entry name" value="Acyl_CoA_acyltransferase"/>
</dbReference>
<protein>
    <submittedName>
        <fullName evidence="4">GNAT family N-acetyltransferase</fullName>
    </submittedName>
</protein>
<dbReference type="PANTHER" id="PTHR10545">
    <property type="entry name" value="DIAMINE N-ACETYLTRANSFERASE"/>
    <property type="match status" value="1"/>
</dbReference>
<dbReference type="Proteomes" id="UP001163981">
    <property type="component" value="Chromosome"/>
</dbReference>
<reference evidence="4" key="1">
    <citation type="submission" date="2021-02" db="EMBL/GenBank/DDBJ databases">
        <title>Salinimicrobium sp. nov. isolated from seawater in Tongyeong, Republic of Korea.</title>
        <authorList>
            <person name="Lee S.-J."/>
        </authorList>
    </citation>
    <scope>NUCLEOTIDE SEQUENCE</scope>
    <source>
        <strain evidence="4">HN-2-9-2</strain>
    </source>
</reference>
<keyword evidence="2" id="KW-0012">Acyltransferase</keyword>
<dbReference type="SUPFAM" id="SSF55729">
    <property type="entry name" value="Acyl-CoA N-acyltransferases (Nat)"/>
    <property type="match status" value="1"/>
</dbReference>
<evidence type="ECO:0000259" key="3">
    <source>
        <dbReference type="PROSITE" id="PS51186"/>
    </source>
</evidence>
<dbReference type="InterPro" id="IPR051016">
    <property type="entry name" value="Diverse_Substrate_AcTransf"/>
</dbReference>
<organism evidence="4 5">
    <name type="scientific">Salinimicrobium tongyeongense</name>
    <dbReference type="NCBI Taxonomy" id="2809707"/>
    <lineage>
        <taxon>Bacteria</taxon>
        <taxon>Pseudomonadati</taxon>
        <taxon>Bacteroidota</taxon>
        <taxon>Flavobacteriia</taxon>
        <taxon>Flavobacteriales</taxon>
        <taxon>Flavobacteriaceae</taxon>
        <taxon>Salinimicrobium</taxon>
    </lineage>
</organism>
<dbReference type="Gene3D" id="3.40.630.30">
    <property type="match status" value="1"/>
</dbReference>
<accession>A0ABY6NV23</accession>
<evidence type="ECO:0000313" key="4">
    <source>
        <dbReference type="EMBL" id="UZH56767.1"/>
    </source>
</evidence>
<gene>
    <name evidence="4" type="ORF">JRG66_03120</name>
</gene>
<dbReference type="EMBL" id="CP069620">
    <property type="protein sequence ID" value="UZH56767.1"/>
    <property type="molecule type" value="Genomic_DNA"/>
</dbReference>
<dbReference type="PROSITE" id="PS51186">
    <property type="entry name" value="GNAT"/>
    <property type="match status" value="1"/>
</dbReference>
<dbReference type="CDD" id="cd04301">
    <property type="entry name" value="NAT_SF"/>
    <property type="match status" value="1"/>
</dbReference>
<evidence type="ECO:0000256" key="1">
    <source>
        <dbReference type="ARBA" id="ARBA00022679"/>
    </source>
</evidence>
<proteinExistence type="predicted"/>
<dbReference type="Pfam" id="PF00583">
    <property type="entry name" value="Acetyltransf_1"/>
    <property type="match status" value="1"/>
</dbReference>
<keyword evidence="1" id="KW-0808">Transferase</keyword>
<feature type="domain" description="N-acetyltransferase" evidence="3">
    <location>
        <begin position="7"/>
        <end position="141"/>
    </location>
</feature>
<evidence type="ECO:0000256" key="2">
    <source>
        <dbReference type="ARBA" id="ARBA00023315"/>
    </source>
</evidence>
<sequence>MNLAFNKILKEEIPQILPMIQELMGQQFSDEILSQRFSEMFDQNYECFKISSEGQTLGVFGLWFMTRHYAGRSCEPDHIFIREEFRGKGVGKKLFEFIYKYAAEKGCETSELNSYVHNFRSHKFYLNEGYEIRGYHFLKKL</sequence>
<keyword evidence="5" id="KW-1185">Reference proteome</keyword>
<dbReference type="PANTHER" id="PTHR10545:SF29">
    <property type="entry name" value="GH14572P-RELATED"/>
    <property type="match status" value="1"/>
</dbReference>
<name>A0ABY6NV23_9FLAO</name>
<dbReference type="InterPro" id="IPR000182">
    <property type="entry name" value="GNAT_dom"/>
</dbReference>